<sequence length="71" mass="8225">MLSAHSNLFQGKWALKEDNNGFHFLQIKGINESNTIVSLTMRKIMWTGYSTNERLIPAFRHLQSIKPRIPP</sequence>
<dbReference type="EnsemblMetazoa" id="AFUN014838-RA">
    <property type="protein sequence ID" value="AFUN014838-PA"/>
    <property type="gene ID" value="AFUN014838"/>
</dbReference>
<evidence type="ECO:0000313" key="1">
    <source>
        <dbReference type="EnsemblMetazoa" id="AFUN014838-PA"/>
    </source>
</evidence>
<dbReference type="VEuPathDB" id="VectorBase:AFUN2_013614"/>
<protein>
    <submittedName>
        <fullName evidence="1">Uncharacterized protein</fullName>
    </submittedName>
</protein>
<organism evidence="1">
    <name type="scientific">Anopheles funestus</name>
    <name type="common">African malaria mosquito</name>
    <dbReference type="NCBI Taxonomy" id="62324"/>
    <lineage>
        <taxon>Eukaryota</taxon>
        <taxon>Metazoa</taxon>
        <taxon>Ecdysozoa</taxon>
        <taxon>Arthropoda</taxon>
        <taxon>Hexapoda</taxon>
        <taxon>Insecta</taxon>
        <taxon>Pterygota</taxon>
        <taxon>Neoptera</taxon>
        <taxon>Endopterygota</taxon>
        <taxon>Diptera</taxon>
        <taxon>Nematocera</taxon>
        <taxon>Culicoidea</taxon>
        <taxon>Culicidae</taxon>
        <taxon>Anophelinae</taxon>
        <taxon>Anopheles</taxon>
    </lineage>
</organism>
<dbReference type="AlphaFoldDB" id="A0A182S325"/>
<dbReference type="VEuPathDB" id="VectorBase:AFUN014838"/>
<accession>A0A182S325</accession>
<name>A0A182S325_ANOFN</name>
<proteinExistence type="predicted"/>
<reference evidence="1" key="1">
    <citation type="submission" date="2020-05" db="UniProtKB">
        <authorList>
            <consortium name="EnsemblMetazoa"/>
        </authorList>
    </citation>
    <scope>IDENTIFICATION</scope>
    <source>
        <strain evidence="1">FUMOZ</strain>
    </source>
</reference>